<dbReference type="Proteomes" id="UP000824540">
    <property type="component" value="Unassembled WGS sequence"/>
</dbReference>
<evidence type="ECO:0000256" key="1">
    <source>
        <dbReference type="SAM" id="MobiDB-lite"/>
    </source>
</evidence>
<evidence type="ECO:0000313" key="3">
    <source>
        <dbReference type="Proteomes" id="UP000824540"/>
    </source>
</evidence>
<evidence type="ECO:0000313" key="2">
    <source>
        <dbReference type="EMBL" id="KAG9346444.1"/>
    </source>
</evidence>
<sequence length="71" mass="8148">MKAHVSMAIMARSRTQSHAVETVANPMKSSTPDSTYRKHTRTNNTAGVRNALKMFLDWKNDKGKNHRQIMY</sequence>
<keyword evidence="3" id="KW-1185">Reference proteome</keyword>
<gene>
    <name evidence="2" type="ORF">JZ751_006755</name>
</gene>
<reference evidence="2" key="1">
    <citation type="thesis" date="2021" institute="BYU ScholarsArchive" country="Provo, UT, USA">
        <title>Applications of and Algorithms for Genome Assembly and Genomic Analyses with an Emphasis on Marine Teleosts.</title>
        <authorList>
            <person name="Pickett B.D."/>
        </authorList>
    </citation>
    <scope>NUCLEOTIDE SEQUENCE</scope>
    <source>
        <strain evidence="2">HI-2016</strain>
    </source>
</reference>
<dbReference type="EMBL" id="JAFBMS010000015">
    <property type="protein sequence ID" value="KAG9346444.1"/>
    <property type="molecule type" value="Genomic_DNA"/>
</dbReference>
<organism evidence="2 3">
    <name type="scientific">Albula glossodonta</name>
    <name type="common">roundjaw bonefish</name>
    <dbReference type="NCBI Taxonomy" id="121402"/>
    <lineage>
        <taxon>Eukaryota</taxon>
        <taxon>Metazoa</taxon>
        <taxon>Chordata</taxon>
        <taxon>Craniata</taxon>
        <taxon>Vertebrata</taxon>
        <taxon>Euteleostomi</taxon>
        <taxon>Actinopterygii</taxon>
        <taxon>Neopterygii</taxon>
        <taxon>Teleostei</taxon>
        <taxon>Albuliformes</taxon>
        <taxon>Albulidae</taxon>
        <taxon>Albula</taxon>
    </lineage>
</organism>
<accession>A0A8T2P1X3</accession>
<feature type="region of interest" description="Disordered" evidence="1">
    <location>
        <begin position="1"/>
        <end position="20"/>
    </location>
</feature>
<name>A0A8T2P1X3_9TELE</name>
<dbReference type="AlphaFoldDB" id="A0A8T2P1X3"/>
<comment type="caution">
    <text evidence="2">The sequence shown here is derived from an EMBL/GenBank/DDBJ whole genome shotgun (WGS) entry which is preliminary data.</text>
</comment>
<protein>
    <submittedName>
        <fullName evidence="2">Uncharacterized protein</fullName>
    </submittedName>
</protein>
<proteinExistence type="predicted"/>